<dbReference type="EMBL" id="JAWWNJ010000055">
    <property type="protein sequence ID" value="KAK7014955.1"/>
    <property type="molecule type" value="Genomic_DNA"/>
</dbReference>
<feature type="transmembrane region" description="Helical" evidence="2">
    <location>
        <begin position="45"/>
        <end position="63"/>
    </location>
</feature>
<sequence length="378" mass="41487">MNFLVTARYLVFAIFIVCNAVLASVAVWNASLIPSSTRDARIDTYLTVVGALGLATSFGIIFVELLRRNAFTSRIWFEILFFSTFFALDLGGAAVLSALALNDMCKAPTPSQRSLSPGPCPSSRVLMGFTWLCALILLMYLICVFTLLIVNWNNETVPRIWECTVHNFPPLAPRRSNATVSTFSPRFAQDKMVDVASTAPQRPTTVPSALYTLRSLGLSSQYQFEYFQPPSNRRDSLPTQAPASPTSPGNYLHRNPSNSGNVQAAVALYPQFISSAHVSHLPRAAVPRPTTQTFHPQPVAQSPPPLGDWPRADAPLRIKRKRPPQLQLSQETAVDPPPPRPMGPRTRTVPVNAAARPPAFDLSLSSSAPRDLNRDCFS</sequence>
<evidence type="ECO:0000313" key="3">
    <source>
        <dbReference type="EMBL" id="KAK7014955.1"/>
    </source>
</evidence>
<feature type="compositionally biased region" description="Polar residues" evidence="1">
    <location>
        <begin position="237"/>
        <end position="258"/>
    </location>
</feature>
<keyword evidence="2" id="KW-0812">Transmembrane</keyword>
<keyword evidence="4" id="KW-1185">Reference proteome</keyword>
<feature type="region of interest" description="Disordered" evidence="1">
    <location>
        <begin position="229"/>
        <end position="258"/>
    </location>
</feature>
<name>A0AAW0AR29_9AGAR</name>
<accession>A0AAW0AR29</accession>
<keyword evidence="2" id="KW-1133">Transmembrane helix</keyword>
<protein>
    <submittedName>
        <fullName evidence="3">Uncharacterized protein</fullName>
    </submittedName>
</protein>
<evidence type="ECO:0000256" key="2">
    <source>
        <dbReference type="SAM" id="Phobius"/>
    </source>
</evidence>
<feature type="transmembrane region" description="Helical" evidence="2">
    <location>
        <begin position="129"/>
        <end position="150"/>
    </location>
</feature>
<dbReference type="AlphaFoldDB" id="A0AAW0AR29"/>
<gene>
    <name evidence="3" type="ORF">R3P38DRAFT_2998607</name>
</gene>
<comment type="caution">
    <text evidence="3">The sequence shown here is derived from an EMBL/GenBank/DDBJ whole genome shotgun (WGS) entry which is preliminary data.</text>
</comment>
<reference evidence="3 4" key="1">
    <citation type="journal article" date="2024" name="J Genomics">
        <title>Draft genome sequencing and assembly of Favolaschia claudopus CIRM-BRFM 2984 isolated from oak limbs.</title>
        <authorList>
            <person name="Navarro D."/>
            <person name="Drula E."/>
            <person name="Chaduli D."/>
            <person name="Cazenave R."/>
            <person name="Ahrendt S."/>
            <person name="Wang J."/>
            <person name="Lipzen A."/>
            <person name="Daum C."/>
            <person name="Barry K."/>
            <person name="Grigoriev I.V."/>
            <person name="Favel A."/>
            <person name="Rosso M.N."/>
            <person name="Martin F."/>
        </authorList>
    </citation>
    <scope>NUCLEOTIDE SEQUENCE [LARGE SCALE GENOMIC DNA]</scope>
    <source>
        <strain evidence="3 4">CIRM-BRFM 2984</strain>
    </source>
</reference>
<evidence type="ECO:0000313" key="4">
    <source>
        <dbReference type="Proteomes" id="UP001362999"/>
    </source>
</evidence>
<feature type="transmembrane region" description="Helical" evidence="2">
    <location>
        <begin position="9"/>
        <end position="33"/>
    </location>
</feature>
<proteinExistence type="predicted"/>
<dbReference type="Proteomes" id="UP001362999">
    <property type="component" value="Unassembled WGS sequence"/>
</dbReference>
<organism evidence="3 4">
    <name type="scientific">Favolaschia claudopus</name>
    <dbReference type="NCBI Taxonomy" id="2862362"/>
    <lineage>
        <taxon>Eukaryota</taxon>
        <taxon>Fungi</taxon>
        <taxon>Dikarya</taxon>
        <taxon>Basidiomycota</taxon>
        <taxon>Agaricomycotina</taxon>
        <taxon>Agaricomycetes</taxon>
        <taxon>Agaricomycetidae</taxon>
        <taxon>Agaricales</taxon>
        <taxon>Marasmiineae</taxon>
        <taxon>Mycenaceae</taxon>
        <taxon>Favolaschia</taxon>
    </lineage>
</organism>
<evidence type="ECO:0000256" key="1">
    <source>
        <dbReference type="SAM" id="MobiDB-lite"/>
    </source>
</evidence>
<keyword evidence="2" id="KW-0472">Membrane</keyword>
<feature type="region of interest" description="Disordered" evidence="1">
    <location>
        <begin position="288"/>
        <end position="378"/>
    </location>
</feature>
<feature type="transmembrane region" description="Helical" evidence="2">
    <location>
        <begin position="75"/>
        <end position="101"/>
    </location>
</feature>